<feature type="region of interest" description="Disordered" evidence="1">
    <location>
        <begin position="79"/>
        <end position="98"/>
    </location>
</feature>
<keyword evidence="2" id="KW-1133">Transmembrane helix</keyword>
<sequence>NTHSRLSHDESPIFSYPMQMQPSHIHPQQSHQPDFIPHNQMISSSQLLPQSSFLPQIKYNQPIHTSDHHQMWYPPSSIPPPHIPSLPPSHPSSLPPSLPPSYPLNPQHLVYFTPYTNPPAAFLPSKNDSFSDEDYDSFPSDCYSLFCEGICQTLCLVFLLIITIVLGAFLLGLFSL</sequence>
<feature type="compositionally biased region" description="Basic and acidic residues" evidence="1">
    <location>
        <begin position="1"/>
        <end position="11"/>
    </location>
</feature>
<name>A0AAV5W063_9BILA</name>
<feature type="transmembrane region" description="Helical" evidence="2">
    <location>
        <begin position="156"/>
        <end position="174"/>
    </location>
</feature>
<keyword evidence="2" id="KW-0472">Membrane</keyword>
<keyword evidence="2" id="KW-0812">Transmembrane</keyword>
<protein>
    <submittedName>
        <fullName evidence="3">Uncharacterized protein</fullName>
    </submittedName>
</protein>
<feature type="region of interest" description="Disordered" evidence="1">
    <location>
        <begin position="1"/>
        <end position="34"/>
    </location>
</feature>
<feature type="non-terminal residue" evidence="3">
    <location>
        <position position="1"/>
    </location>
</feature>
<evidence type="ECO:0000313" key="4">
    <source>
        <dbReference type="Proteomes" id="UP001432322"/>
    </source>
</evidence>
<organism evidence="3 4">
    <name type="scientific">Pristionchus fissidentatus</name>
    <dbReference type="NCBI Taxonomy" id="1538716"/>
    <lineage>
        <taxon>Eukaryota</taxon>
        <taxon>Metazoa</taxon>
        <taxon>Ecdysozoa</taxon>
        <taxon>Nematoda</taxon>
        <taxon>Chromadorea</taxon>
        <taxon>Rhabditida</taxon>
        <taxon>Rhabditina</taxon>
        <taxon>Diplogasteromorpha</taxon>
        <taxon>Diplogasteroidea</taxon>
        <taxon>Neodiplogasteridae</taxon>
        <taxon>Pristionchus</taxon>
    </lineage>
</organism>
<gene>
    <name evidence="3" type="ORF">PFISCL1PPCAC_15365</name>
</gene>
<reference evidence="3" key="1">
    <citation type="submission" date="2023-10" db="EMBL/GenBank/DDBJ databases">
        <title>Genome assembly of Pristionchus species.</title>
        <authorList>
            <person name="Yoshida K."/>
            <person name="Sommer R.J."/>
        </authorList>
    </citation>
    <scope>NUCLEOTIDE SEQUENCE</scope>
    <source>
        <strain evidence="3">RS5133</strain>
    </source>
</reference>
<comment type="caution">
    <text evidence="3">The sequence shown here is derived from an EMBL/GenBank/DDBJ whole genome shotgun (WGS) entry which is preliminary data.</text>
</comment>
<evidence type="ECO:0000256" key="2">
    <source>
        <dbReference type="SAM" id="Phobius"/>
    </source>
</evidence>
<accession>A0AAV5W063</accession>
<proteinExistence type="predicted"/>
<dbReference type="AlphaFoldDB" id="A0AAV5W063"/>
<evidence type="ECO:0000313" key="3">
    <source>
        <dbReference type="EMBL" id="GMT24068.1"/>
    </source>
</evidence>
<feature type="compositionally biased region" description="Low complexity" evidence="1">
    <location>
        <begin position="17"/>
        <end position="33"/>
    </location>
</feature>
<dbReference type="EMBL" id="BTSY01000004">
    <property type="protein sequence ID" value="GMT24068.1"/>
    <property type="molecule type" value="Genomic_DNA"/>
</dbReference>
<evidence type="ECO:0000256" key="1">
    <source>
        <dbReference type="SAM" id="MobiDB-lite"/>
    </source>
</evidence>
<dbReference type="Proteomes" id="UP001432322">
    <property type="component" value="Unassembled WGS sequence"/>
</dbReference>
<keyword evidence="4" id="KW-1185">Reference proteome</keyword>